<reference evidence="1" key="1">
    <citation type="journal article" date="2012" name="Proc. Natl. Acad. Sci. U.S.A.">
        <title>Antigenic diversity is generated by distinct evolutionary mechanisms in African trypanosome species.</title>
        <authorList>
            <person name="Jackson A.P."/>
            <person name="Berry A."/>
            <person name="Aslett M."/>
            <person name="Allison H.C."/>
            <person name="Burton P."/>
            <person name="Vavrova-Anderson J."/>
            <person name="Brown R."/>
            <person name="Browne H."/>
            <person name="Corton N."/>
            <person name="Hauser H."/>
            <person name="Gamble J."/>
            <person name="Gilderthorp R."/>
            <person name="Marcello L."/>
            <person name="McQuillan J."/>
            <person name="Otto T.D."/>
            <person name="Quail M.A."/>
            <person name="Sanders M.J."/>
            <person name="van Tonder A."/>
            <person name="Ginger M.L."/>
            <person name="Field M.C."/>
            <person name="Barry J.D."/>
            <person name="Hertz-Fowler C."/>
            <person name="Berriman M."/>
        </authorList>
    </citation>
    <scope>NUCLEOTIDE SEQUENCE</scope>
    <source>
        <strain evidence="1">IL3000</strain>
    </source>
</reference>
<evidence type="ECO:0000313" key="1">
    <source>
        <dbReference type="EMBL" id="CCC92457.1"/>
    </source>
</evidence>
<organism evidence="1">
    <name type="scientific">Trypanosoma congolense (strain IL3000)</name>
    <dbReference type="NCBI Taxonomy" id="1068625"/>
    <lineage>
        <taxon>Eukaryota</taxon>
        <taxon>Discoba</taxon>
        <taxon>Euglenozoa</taxon>
        <taxon>Kinetoplastea</taxon>
        <taxon>Metakinetoplastina</taxon>
        <taxon>Trypanosomatida</taxon>
        <taxon>Trypanosomatidae</taxon>
        <taxon>Trypanosoma</taxon>
        <taxon>Nannomonas</taxon>
    </lineage>
</organism>
<dbReference type="EMBL" id="HE575321">
    <property type="protein sequence ID" value="CCC92457.1"/>
    <property type="molecule type" value="Genomic_DNA"/>
</dbReference>
<accession>G0USU4</accession>
<proteinExistence type="predicted"/>
<sequence length="115" mass="12915">MEGSLTYTDGKHRTKACVKPMYSLSETKGESPGSLRRCYSQLGTQRHSGFAVLRLRAINWAGAMNLVMLTVLCMRRSLILIAPCQPKVYPSEERKRETLSSYPVVSIFLNLFALS</sequence>
<dbReference type="AlphaFoldDB" id="G0USU4"/>
<protein>
    <submittedName>
        <fullName evidence="1">Uncharacterized protein</fullName>
    </submittedName>
</protein>
<gene>
    <name evidence="1" type="ORF">TCIL3000_8_6840</name>
</gene>
<name>G0USU4_TRYCI</name>